<proteinExistence type="inferred from homology"/>
<reference evidence="9 10" key="1">
    <citation type="submission" date="2011-02" db="EMBL/GenBank/DDBJ databases">
        <title>The Genome Sequence of Sphaeroforma arctica JP610.</title>
        <authorList>
            <consortium name="The Broad Institute Genome Sequencing Platform"/>
            <person name="Russ C."/>
            <person name="Cuomo C."/>
            <person name="Young S.K."/>
            <person name="Zeng Q."/>
            <person name="Gargeya S."/>
            <person name="Alvarado L."/>
            <person name="Berlin A."/>
            <person name="Chapman S.B."/>
            <person name="Chen Z."/>
            <person name="Freedman E."/>
            <person name="Gellesch M."/>
            <person name="Goldberg J."/>
            <person name="Griggs A."/>
            <person name="Gujja S."/>
            <person name="Heilman E."/>
            <person name="Heiman D."/>
            <person name="Howarth C."/>
            <person name="Mehta T."/>
            <person name="Neiman D."/>
            <person name="Pearson M."/>
            <person name="Roberts A."/>
            <person name="Saif S."/>
            <person name="Shea T."/>
            <person name="Shenoy N."/>
            <person name="Sisk P."/>
            <person name="Stolte C."/>
            <person name="Sykes S."/>
            <person name="White J."/>
            <person name="Yandava C."/>
            <person name="Burger G."/>
            <person name="Gray M.W."/>
            <person name="Holland P.W.H."/>
            <person name="King N."/>
            <person name="Lang F.B.F."/>
            <person name="Roger A.J."/>
            <person name="Ruiz-Trillo I."/>
            <person name="Haas B."/>
            <person name="Nusbaum C."/>
            <person name="Birren B."/>
        </authorList>
    </citation>
    <scope>NUCLEOTIDE SEQUENCE [LARGE SCALE GENOMIC DNA]</scope>
    <source>
        <strain evidence="9 10">JP610</strain>
    </source>
</reference>
<dbReference type="EMBL" id="KQ242925">
    <property type="protein sequence ID" value="KNC76897.1"/>
    <property type="molecule type" value="Genomic_DNA"/>
</dbReference>
<comment type="similarity">
    <text evidence="1">Belongs to the short-chain dehydrogenases/reductases (SDR) family.</text>
</comment>
<dbReference type="GeneID" id="25911132"/>
<keyword evidence="3" id="KW-0521">NADP</keyword>
<dbReference type="FunFam" id="3.40.50.720:FF:000157">
    <property type="entry name" value="Quinoid dihydropteridine reductase"/>
    <property type="match status" value="1"/>
</dbReference>
<dbReference type="InterPro" id="IPR020904">
    <property type="entry name" value="Sc_DH/Rdtase_CS"/>
</dbReference>
<evidence type="ECO:0000256" key="1">
    <source>
        <dbReference type="ARBA" id="ARBA00006484"/>
    </source>
</evidence>
<evidence type="ECO:0000256" key="5">
    <source>
        <dbReference type="ARBA" id="ARBA00023007"/>
    </source>
</evidence>
<dbReference type="PRINTS" id="PR00081">
    <property type="entry name" value="GDHRDH"/>
</dbReference>
<dbReference type="GO" id="GO:0004155">
    <property type="term" value="F:6,7-dihydropteridine reductase activity"/>
    <property type="evidence" value="ECO:0007669"/>
    <property type="project" value="UniProtKB-EC"/>
</dbReference>
<evidence type="ECO:0000256" key="3">
    <source>
        <dbReference type="ARBA" id="ARBA00022857"/>
    </source>
</evidence>
<dbReference type="PROSITE" id="PS00061">
    <property type="entry name" value="ADH_SHORT"/>
    <property type="match status" value="1"/>
</dbReference>
<evidence type="ECO:0000256" key="6">
    <source>
        <dbReference type="ARBA" id="ARBA00039153"/>
    </source>
</evidence>
<dbReference type="Proteomes" id="UP000054560">
    <property type="component" value="Unassembled WGS sequence"/>
</dbReference>
<dbReference type="CDD" id="cd05334">
    <property type="entry name" value="DHPR_SDR_c_like"/>
    <property type="match status" value="1"/>
</dbReference>
<dbReference type="RefSeq" id="XP_014150799.1">
    <property type="nucleotide sequence ID" value="XM_014295324.1"/>
</dbReference>
<keyword evidence="10" id="KW-1185">Reference proteome</keyword>
<dbReference type="GO" id="GO:0070404">
    <property type="term" value="F:NADH binding"/>
    <property type="evidence" value="ECO:0007669"/>
    <property type="project" value="TreeGrafter"/>
</dbReference>
<dbReference type="GO" id="GO:0070402">
    <property type="term" value="F:NADPH binding"/>
    <property type="evidence" value="ECO:0007669"/>
    <property type="project" value="TreeGrafter"/>
</dbReference>
<dbReference type="EC" id="1.5.1.34" evidence="6"/>
<dbReference type="PANTHER" id="PTHR15104:SF0">
    <property type="entry name" value="DIHYDROPTERIDINE REDUCTASE"/>
    <property type="match status" value="1"/>
</dbReference>
<dbReference type="eggNOG" id="KOG4022">
    <property type="taxonomic scope" value="Eukaryota"/>
</dbReference>
<evidence type="ECO:0000256" key="7">
    <source>
        <dbReference type="ARBA" id="ARBA00039520"/>
    </source>
</evidence>
<dbReference type="InterPro" id="IPR036291">
    <property type="entry name" value="NAD(P)-bd_dom_sf"/>
</dbReference>
<dbReference type="PANTHER" id="PTHR15104">
    <property type="entry name" value="DIHYDROPTERIDINE REDUCTASE"/>
    <property type="match status" value="1"/>
</dbReference>
<protein>
    <recommendedName>
        <fullName evidence="7">Dihydropteridine reductase</fullName>
        <ecNumber evidence="6">1.5.1.34</ecNumber>
    </recommendedName>
    <alternativeName>
        <fullName evidence="8">Quinoid dihydropteridine reductase</fullName>
    </alternativeName>
</protein>
<dbReference type="Gene3D" id="3.40.50.720">
    <property type="entry name" value="NAD(P)-binding Rossmann-like Domain"/>
    <property type="match status" value="1"/>
</dbReference>
<keyword evidence="4" id="KW-0560">Oxidoreductase</keyword>
<comment type="subunit">
    <text evidence="2">Homodimer.</text>
</comment>
<accession>A0A0L0FJD3</accession>
<dbReference type="GO" id="GO:0005737">
    <property type="term" value="C:cytoplasm"/>
    <property type="evidence" value="ECO:0007669"/>
    <property type="project" value="TreeGrafter"/>
</dbReference>
<evidence type="ECO:0000313" key="9">
    <source>
        <dbReference type="EMBL" id="KNC76897.1"/>
    </source>
</evidence>
<dbReference type="InterPro" id="IPR002347">
    <property type="entry name" value="SDR_fam"/>
</dbReference>
<organism evidence="9 10">
    <name type="scientific">Sphaeroforma arctica JP610</name>
    <dbReference type="NCBI Taxonomy" id="667725"/>
    <lineage>
        <taxon>Eukaryota</taxon>
        <taxon>Ichthyosporea</taxon>
        <taxon>Ichthyophonida</taxon>
        <taxon>Sphaeroforma</taxon>
    </lineage>
</organism>
<evidence type="ECO:0000256" key="4">
    <source>
        <dbReference type="ARBA" id="ARBA00023002"/>
    </source>
</evidence>
<dbReference type="AlphaFoldDB" id="A0A0L0FJD3"/>
<dbReference type="OrthoDB" id="1204at2759"/>
<sequence length="237" mass="25289">MTSGNNNVLVYGGKGALGSALVAYLQKQQMRVVSVDIMPNEDCKDNVLVDPSMDLQPQGYDIEKKVGQVLGEEKLSAIYCVAGGWAGGNANDDDMLKNAELMIKQSLYTSLISARLAAKFLAPNGLVVLTGAKASLGGTSFMMGYGATKAAVHQLTQSMAAANNGLPENTTTLAIAPVTLDTPMNRKFMADADFTTWTSLEFVCELLHEWSTAAADRPESGSIVQLITKDNETRCEV</sequence>
<dbReference type="GO" id="GO:0006559">
    <property type="term" value="P:L-phenylalanine catabolic process"/>
    <property type="evidence" value="ECO:0007669"/>
    <property type="project" value="TreeGrafter"/>
</dbReference>
<dbReference type="GO" id="GO:0006729">
    <property type="term" value="P:tetrahydrobiopterin biosynthetic process"/>
    <property type="evidence" value="ECO:0007669"/>
    <property type="project" value="UniProtKB-KW"/>
</dbReference>
<dbReference type="Pfam" id="PF00106">
    <property type="entry name" value="adh_short"/>
    <property type="match status" value="1"/>
</dbReference>
<dbReference type="SUPFAM" id="SSF51735">
    <property type="entry name" value="NAD(P)-binding Rossmann-fold domains"/>
    <property type="match status" value="1"/>
</dbReference>
<evidence type="ECO:0000256" key="8">
    <source>
        <dbReference type="ARBA" id="ARBA00041348"/>
    </source>
</evidence>
<gene>
    <name evidence="9" type="ORF">SARC_10628</name>
</gene>
<evidence type="ECO:0000256" key="2">
    <source>
        <dbReference type="ARBA" id="ARBA00011738"/>
    </source>
</evidence>
<dbReference type="STRING" id="667725.A0A0L0FJD3"/>
<evidence type="ECO:0000313" key="10">
    <source>
        <dbReference type="Proteomes" id="UP000054560"/>
    </source>
</evidence>
<keyword evidence="5" id="KW-0783">Tetrahydrobiopterin biosynthesis</keyword>
<name>A0A0L0FJD3_9EUKA</name>